<reference evidence="2 3" key="1">
    <citation type="journal article" date="2011" name="J. Bacteriol.">
        <title>Complete genome sequence of Methanosaeta concilii, a specialist in aceticlastic methanogenesis.</title>
        <authorList>
            <person name="Barber R.D."/>
            <person name="Zhang L."/>
            <person name="Harnack M."/>
            <person name="Olson M.V."/>
            <person name="Kaul R."/>
            <person name="Ingram-Smith C."/>
            <person name="Smith K.S."/>
        </authorList>
    </citation>
    <scope>NUCLEOTIDE SEQUENCE [LARGE SCALE GENOMIC DNA]</scope>
    <source>
        <strain evidence="3">ATCC 5969 / DSM 3671 / JCM 10134 / NBRC 103675 / OCM 69 / GP-6</strain>
    </source>
</reference>
<feature type="region of interest" description="Disordered" evidence="1">
    <location>
        <begin position="145"/>
        <end position="190"/>
    </location>
</feature>
<organism evidence="2 3">
    <name type="scientific">Methanothrix soehngenii (strain ATCC 5969 / DSM 3671 / JCM 10134 / NBRC 103675 / OCM 69 / GP-6)</name>
    <name type="common">Methanosaeta concilii</name>
    <dbReference type="NCBI Taxonomy" id="990316"/>
    <lineage>
        <taxon>Archaea</taxon>
        <taxon>Methanobacteriati</taxon>
        <taxon>Methanobacteriota</taxon>
        <taxon>Stenosarchaea group</taxon>
        <taxon>Methanomicrobia</taxon>
        <taxon>Methanotrichales</taxon>
        <taxon>Methanotrichaceae</taxon>
        <taxon>Methanothrix</taxon>
    </lineage>
</organism>
<dbReference type="HOGENOM" id="CLU_1425084_0_0_2"/>
<dbReference type="KEGG" id="mcj:MCON_2789"/>
<dbReference type="AlphaFoldDB" id="F4C0A9"/>
<proteinExistence type="predicted"/>
<gene>
    <name evidence="2" type="ordered locus">MCON_2789</name>
</gene>
<feature type="compositionally biased region" description="Polar residues" evidence="1">
    <location>
        <begin position="156"/>
        <end position="169"/>
    </location>
</feature>
<evidence type="ECO:0000313" key="2">
    <source>
        <dbReference type="EMBL" id="AEB69174.1"/>
    </source>
</evidence>
<accession>F4C0A9</accession>
<protein>
    <submittedName>
        <fullName evidence="2">Uncharacterized protein</fullName>
    </submittedName>
</protein>
<dbReference type="STRING" id="990316.MCON_2789"/>
<feature type="compositionally biased region" description="Polar residues" evidence="1">
    <location>
        <begin position="178"/>
        <end position="190"/>
    </location>
</feature>
<keyword evidence="3" id="KW-1185">Reference proteome</keyword>
<name>F4C0A9_METSG</name>
<dbReference type="InParanoid" id="F4C0A9"/>
<evidence type="ECO:0000256" key="1">
    <source>
        <dbReference type="SAM" id="MobiDB-lite"/>
    </source>
</evidence>
<evidence type="ECO:0000313" key="3">
    <source>
        <dbReference type="Proteomes" id="UP000007807"/>
    </source>
</evidence>
<dbReference type="Proteomes" id="UP000007807">
    <property type="component" value="Chromosome"/>
</dbReference>
<sequence>MENSLLSRVERVPGPEPVRATQIILPEHQIQKGLSFQPSQHTIKDVMQMDPLTLAVIAAPFVAKGAEAFSSSAGDKLGAKVGELCQAVIDKFRGDSDAEETLALAQKRPDSKGQQSALEEILAEKLKDDQDFAAKVQRLVDDLQKGGGGRTAFDQRGQTVHGSQTNIAGNVNRPVLSGNFSGPVNTDKSK</sequence>
<dbReference type="EMBL" id="CP002565">
    <property type="protein sequence ID" value="AEB69174.1"/>
    <property type="molecule type" value="Genomic_DNA"/>
</dbReference>